<dbReference type="Pfam" id="PF03136">
    <property type="entry name" value="Pup_ligase"/>
    <property type="match status" value="1"/>
</dbReference>
<dbReference type="GO" id="GO:0000287">
    <property type="term" value="F:magnesium ion binding"/>
    <property type="evidence" value="ECO:0007669"/>
    <property type="project" value="UniProtKB-UniRule"/>
</dbReference>
<feature type="binding site" evidence="1">
    <location>
        <position position="420"/>
    </location>
    <ligand>
        <name>ATP</name>
        <dbReference type="ChEBI" id="CHEBI:30616"/>
    </ligand>
</feature>
<feature type="binding site" evidence="1">
    <location>
        <position position="55"/>
    </location>
    <ligand>
        <name>Mg(2+)</name>
        <dbReference type="ChEBI" id="CHEBI:18420"/>
    </ligand>
</feature>
<reference evidence="3 4" key="1">
    <citation type="submission" date="2019-03" db="EMBL/GenBank/DDBJ databases">
        <title>Comparative genomic analyses of the sweetpotato soil rot pathogen, Streptomyces ipomoeae.</title>
        <authorList>
            <person name="Ruschel Soares N."/>
            <person name="Badger J.H."/>
            <person name="Huguet-Tapia J.C."/>
            <person name="Clark C.A."/>
            <person name="Pettis G.S."/>
        </authorList>
    </citation>
    <scope>NUCLEOTIDE SEQUENCE [LARGE SCALE GENOMIC DNA]</scope>
    <source>
        <strain evidence="3 4">88-35</strain>
    </source>
</reference>
<dbReference type="PANTHER" id="PTHR42307:SF3">
    <property type="entry name" value="PUP--PROTEIN LIGASE"/>
    <property type="match status" value="1"/>
</dbReference>
<dbReference type="GeneID" id="301698472"/>
<dbReference type="PANTHER" id="PTHR42307">
    <property type="entry name" value="PUP DEAMIDASE/DEPUPYLASE"/>
    <property type="match status" value="1"/>
</dbReference>
<comment type="similarity">
    <text evidence="1">Belongs to the Pup ligase/Pup deamidase family. Pup-conjugating enzyme subfamily.</text>
</comment>
<comment type="miscellaneous">
    <text evidence="1">The reaction mechanism probably proceeds via the activation of Pup by phosphorylation of its C-terminal glutamate, which is then subject to nucleophilic attack by the substrate lysine, resulting in an isopeptide bond and the release of phosphate as a good leaving group.</text>
</comment>
<dbReference type="InterPro" id="IPR022279">
    <property type="entry name" value="Pup_ligase"/>
</dbReference>
<organism evidence="3 4">
    <name type="scientific">Streptomyces ipomoeae</name>
    <dbReference type="NCBI Taxonomy" id="103232"/>
    <lineage>
        <taxon>Bacteria</taxon>
        <taxon>Bacillati</taxon>
        <taxon>Actinomycetota</taxon>
        <taxon>Actinomycetes</taxon>
        <taxon>Kitasatosporales</taxon>
        <taxon>Streptomycetaceae</taxon>
        <taxon>Streptomyces</taxon>
    </lineage>
</organism>
<dbReference type="Proteomes" id="UP000318720">
    <property type="component" value="Unassembled WGS sequence"/>
</dbReference>
<dbReference type="NCBIfam" id="TIGR03686">
    <property type="entry name" value="pupylate_PafA"/>
    <property type="match status" value="1"/>
</dbReference>
<dbReference type="InterPro" id="IPR004347">
    <property type="entry name" value="Pup_ligase/deamidase"/>
</dbReference>
<feature type="binding site" evidence="1">
    <location>
        <position position="63"/>
    </location>
    <ligand>
        <name>Mg(2+)</name>
        <dbReference type="ChEBI" id="CHEBI:18420"/>
    </ligand>
</feature>
<keyword evidence="1 3" id="KW-0436">Ligase</keyword>
<dbReference type="GO" id="GO:0010498">
    <property type="term" value="P:proteasomal protein catabolic process"/>
    <property type="evidence" value="ECO:0007669"/>
    <property type="project" value="UniProtKB-UniRule"/>
</dbReference>
<proteinExistence type="inferred from homology"/>
<keyword evidence="1" id="KW-0479">Metal-binding</keyword>
<gene>
    <name evidence="1 3" type="primary">pafA</name>
    <name evidence="3" type="ORF">Sipo8835_09550</name>
</gene>
<dbReference type="GO" id="GO:0005524">
    <property type="term" value="F:ATP binding"/>
    <property type="evidence" value="ECO:0007669"/>
    <property type="project" value="UniProtKB-UniRule"/>
</dbReference>
<dbReference type="GO" id="GO:0070490">
    <property type="term" value="P:protein pupylation"/>
    <property type="evidence" value="ECO:0007669"/>
    <property type="project" value="UniProtKB-UniRule"/>
</dbReference>
<comment type="catalytic activity">
    <reaction evidence="1">
        <text>ATP + [prokaryotic ubiquitin-like protein]-L-glutamate + [protein]-L-lysine = ADP + phosphate + N(6)-([prokaryotic ubiquitin-like protein]-gamma-L-glutamyl)-[protein]-L-lysine.</text>
        <dbReference type="EC" id="6.3.1.19"/>
    </reaction>
</comment>
<evidence type="ECO:0000256" key="2">
    <source>
        <dbReference type="NCBIfam" id="TIGR03686"/>
    </source>
</evidence>
<dbReference type="GO" id="GO:0016879">
    <property type="term" value="F:ligase activity, forming carbon-nitrogen bonds"/>
    <property type="evidence" value="ECO:0007669"/>
    <property type="project" value="UniProtKB-UniRule"/>
</dbReference>
<accession>A0A540PJI8</accession>
<dbReference type="GO" id="GO:0019941">
    <property type="term" value="P:modification-dependent protein catabolic process"/>
    <property type="evidence" value="ECO:0007669"/>
    <property type="project" value="UniProtKB-UniRule"/>
</dbReference>
<name>A0A540PJI8_9ACTN</name>
<comment type="function">
    <text evidence="1">Catalyzes the covalent attachment of the prokaryotic ubiquitin-like protein modifier Pup to the proteasomal substrate proteins, thereby targeting them for proteasomal degradation. This tagging system is termed pupylation. The ligation reaction involves the side-chain carboxylate of the C-terminal glutamate of Pup and the side-chain amino group of a substrate lysine.</text>
</comment>
<keyword evidence="1" id="KW-0547">Nucleotide-binding</keyword>
<dbReference type="HAMAP" id="MF_02111">
    <property type="entry name" value="Pup_ligase"/>
    <property type="match status" value="1"/>
</dbReference>
<dbReference type="EC" id="6.3.1.19" evidence="1 2"/>
<dbReference type="AlphaFoldDB" id="A0A540PJI8"/>
<feature type="active site" description="Proton acceptor" evidence="1">
    <location>
        <position position="57"/>
    </location>
</feature>
<sequence>MDRRIFGLENEYGVTCTFRGQRRLSPDEVARYLFRRVVSWGRSSNVFLRNGARLYLDVGSHPEYATPECDNVIELVTHDKAGERILEGLLVDAERRLHEEGIAGDVYLFKNNTDSAGNSYGCHENYLVARHGEFSRLADILIPFLVTRQLLCGAGKVLQTPRGAVYCVSQRAEHIWEGVSSATTRSRPIINTRDEPHADAERYRRLHVIVGDSNMSETTMLLKVGATDLVLRMIEAGTVMRDLTLENPIRAIREVSHDITGRRKVRLASGREASALEVQREYYEKAVDFCERRGIRTGTVEQVLELWGRTLDAIEAEDLDRIGTEIDWVMKYKLIERYRAKHNMTMSHPRVAQIDLAYHDIHRRRGLYYLLEKKGQAARICNDLKIFEGKSVPPQTTRARLRGDFIRRAQEQRRDFTVDWVHLKLNDQAQRTVLCKDPFRSVDDRVEKLIAGM</sequence>
<dbReference type="EMBL" id="SPAZ01000078">
    <property type="protein sequence ID" value="TQE36761.1"/>
    <property type="molecule type" value="Genomic_DNA"/>
</dbReference>
<keyword evidence="1" id="KW-0460">Magnesium</keyword>
<dbReference type="PIRSF" id="PIRSF018077">
    <property type="entry name" value="UCP018077"/>
    <property type="match status" value="1"/>
</dbReference>
<feature type="binding site" evidence="1">
    <location>
        <position position="9"/>
    </location>
    <ligand>
        <name>Mg(2+)</name>
        <dbReference type="ChEBI" id="CHEBI:18420"/>
    </ligand>
</feature>
<evidence type="ECO:0000313" key="3">
    <source>
        <dbReference type="EMBL" id="TQE36761.1"/>
    </source>
</evidence>
<dbReference type="RefSeq" id="WP_009297738.1">
    <property type="nucleotide sequence ID" value="NZ_CP182305.1"/>
</dbReference>
<evidence type="ECO:0000313" key="4">
    <source>
        <dbReference type="Proteomes" id="UP000318720"/>
    </source>
</evidence>
<comment type="caution">
    <text evidence="3">The sequence shown here is derived from an EMBL/GenBank/DDBJ whole genome shotgun (WGS) entry which is preliminary data.</text>
</comment>
<keyword evidence="1" id="KW-0067">ATP-binding</keyword>
<feature type="binding site" evidence="1">
    <location>
        <position position="53"/>
    </location>
    <ligand>
        <name>ATP</name>
        <dbReference type="ChEBI" id="CHEBI:30616"/>
    </ligand>
</feature>
<keyword evidence="1" id="KW-0833">Ubl conjugation pathway</keyword>
<comment type="pathway">
    <text evidence="1">Protein degradation; proteasomal Pup-dependent pathway.</text>
</comment>
<feature type="binding site" evidence="1">
    <location>
        <position position="66"/>
    </location>
    <ligand>
        <name>ATP</name>
        <dbReference type="ChEBI" id="CHEBI:30616"/>
    </ligand>
</feature>
<comment type="pathway">
    <text evidence="1">Protein modification; protein pupylation.</text>
</comment>
<evidence type="ECO:0000256" key="1">
    <source>
        <dbReference type="HAMAP-Rule" id="MF_02111"/>
    </source>
</evidence>
<protein>
    <recommendedName>
        <fullName evidence="1 2">Pup--protein ligase</fullName>
        <ecNumber evidence="1 2">6.3.1.19</ecNumber>
    </recommendedName>
    <alternativeName>
        <fullName evidence="1">Proteasome accessory factor A</fullName>
    </alternativeName>
    <alternativeName>
        <fullName evidence="1">Pup-conjugating enzyme</fullName>
    </alternativeName>
</protein>
<dbReference type="GO" id="GO:0019787">
    <property type="term" value="F:ubiquitin-like protein transferase activity"/>
    <property type="evidence" value="ECO:0007669"/>
    <property type="project" value="UniProtKB-UniRule"/>
</dbReference>